<keyword evidence="3" id="KW-1185">Reference proteome</keyword>
<feature type="compositionally biased region" description="Basic residues" evidence="1">
    <location>
        <begin position="72"/>
        <end position="82"/>
    </location>
</feature>
<dbReference type="Proteomes" id="UP001163823">
    <property type="component" value="Chromosome 3"/>
</dbReference>
<organism evidence="2 3">
    <name type="scientific">Quillaja saponaria</name>
    <name type="common">Soap bark tree</name>
    <dbReference type="NCBI Taxonomy" id="32244"/>
    <lineage>
        <taxon>Eukaryota</taxon>
        <taxon>Viridiplantae</taxon>
        <taxon>Streptophyta</taxon>
        <taxon>Embryophyta</taxon>
        <taxon>Tracheophyta</taxon>
        <taxon>Spermatophyta</taxon>
        <taxon>Magnoliopsida</taxon>
        <taxon>eudicotyledons</taxon>
        <taxon>Gunneridae</taxon>
        <taxon>Pentapetalae</taxon>
        <taxon>rosids</taxon>
        <taxon>fabids</taxon>
        <taxon>Fabales</taxon>
        <taxon>Quillajaceae</taxon>
        <taxon>Quillaja</taxon>
    </lineage>
</organism>
<protein>
    <submittedName>
        <fullName evidence="2">Leucine-rich repeat, ribonuclease inhibitor subtype</fullName>
    </submittedName>
</protein>
<evidence type="ECO:0000256" key="1">
    <source>
        <dbReference type="SAM" id="MobiDB-lite"/>
    </source>
</evidence>
<name>A0AAD7VIU6_QUISA</name>
<dbReference type="PANTHER" id="PTHR47818:SF2">
    <property type="entry name" value="F-BOX DOMAIN-CONTAINING PROTEIN"/>
    <property type="match status" value="1"/>
</dbReference>
<evidence type="ECO:0000313" key="2">
    <source>
        <dbReference type="EMBL" id="KAJ7977125.1"/>
    </source>
</evidence>
<feature type="region of interest" description="Disordered" evidence="1">
    <location>
        <begin position="63"/>
        <end position="83"/>
    </location>
</feature>
<dbReference type="AlphaFoldDB" id="A0AAD7VIU6"/>
<gene>
    <name evidence="2" type="ORF">O6P43_006805</name>
</gene>
<dbReference type="EMBL" id="JARAOO010000003">
    <property type="protein sequence ID" value="KAJ7977125.1"/>
    <property type="molecule type" value="Genomic_DNA"/>
</dbReference>
<proteinExistence type="predicted"/>
<dbReference type="KEGG" id="qsa:O6P43_006805"/>
<reference evidence="2" key="1">
    <citation type="journal article" date="2023" name="Science">
        <title>Elucidation of the pathway for biosynthesis of saponin adjuvants from the soapbark tree.</title>
        <authorList>
            <person name="Reed J."/>
            <person name="Orme A."/>
            <person name="El-Demerdash A."/>
            <person name="Owen C."/>
            <person name="Martin L.B.B."/>
            <person name="Misra R.C."/>
            <person name="Kikuchi S."/>
            <person name="Rejzek M."/>
            <person name="Martin A.C."/>
            <person name="Harkess A."/>
            <person name="Leebens-Mack J."/>
            <person name="Louveau T."/>
            <person name="Stephenson M.J."/>
            <person name="Osbourn A."/>
        </authorList>
    </citation>
    <scope>NUCLEOTIDE SEQUENCE</scope>
    <source>
        <strain evidence="2">S10</strain>
    </source>
</reference>
<comment type="caution">
    <text evidence="2">The sequence shown here is derived from an EMBL/GenBank/DDBJ whole genome shotgun (WGS) entry which is preliminary data.</text>
</comment>
<sequence>MRSVPSLLTLCLKELKKELVRGNDLVSVVCELLAELIDRFVMQLPPLALHKIHNQFRPFEDQKEHKLSDYRTRKKRKRRRSHQLTGSKYIGRLICKNTILKHLGYEGHTNLPTSDLSRPSYHCDSVNNLVTTQDI</sequence>
<dbReference type="PANTHER" id="PTHR47818">
    <property type="entry name" value="RNI-LIKE SUPERFAMILY PROTEIN"/>
    <property type="match status" value="1"/>
</dbReference>
<accession>A0AAD7VIU6</accession>
<evidence type="ECO:0000313" key="3">
    <source>
        <dbReference type="Proteomes" id="UP001163823"/>
    </source>
</evidence>